<evidence type="ECO:0000256" key="2">
    <source>
        <dbReference type="ARBA" id="ARBA00023274"/>
    </source>
</evidence>
<dbReference type="EMBL" id="ABYI02000012">
    <property type="protein sequence ID" value="EEG75232.1"/>
    <property type="molecule type" value="Genomic_DNA"/>
</dbReference>
<protein>
    <recommendedName>
        <fullName evidence="3 4">50S ribosomal protein L31</fullName>
    </recommendedName>
</protein>
<dbReference type="SUPFAM" id="SSF143800">
    <property type="entry name" value="L28p-like"/>
    <property type="match status" value="1"/>
</dbReference>
<evidence type="ECO:0000256" key="1">
    <source>
        <dbReference type="ARBA" id="ARBA00022980"/>
    </source>
</evidence>
<keyword evidence="2 4" id="KW-0687">Ribonucleoprotein</keyword>
<comment type="similarity">
    <text evidence="4">Belongs to the bacterial ribosomal protein bL31 family.</text>
</comment>
<dbReference type="GO" id="GO:0003735">
    <property type="term" value="F:structural constituent of ribosome"/>
    <property type="evidence" value="ECO:0007669"/>
    <property type="project" value="InterPro"/>
</dbReference>
<keyword evidence="6" id="KW-1185">Reference proteome</keyword>
<dbReference type="PROSITE" id="PS01143">
    <property type="entry name" value="RIBOSOMAL_L31"/>
    <property type="match status" value="1"/>
</dbReference>
<dbReference type="Gene3D" id="4.10.830.30">
    <property type="entry name" value="Ribosomal protein L31"/>
    <property type="match status" value="1"/>
</dbReference>
<proteinExistence type="inferred from homology"/>
<evidence type="ECO:0000313" key="6">
    <source>
        <dbReference type="Proteomes" id="UP000004893"/>
    </source>
</evidence>
<dbReference type="InterPro" id="IPR042105">
    <property type="entry name" value="Ribosomal_bL31_sf"/>
</dbReference>
<dbReference type="Proteomes" id="UP000004893">
    <property type="component" value="Unassembled WGS sequence"/>
</dbReference>
<reference evidence="5" key="2">
    <citation type="submission" date="2013-06" db="EMBL/GenBank/DDBJ databases">
        <title>Draft genome sequence of Clostridium hylemonae (DSM 15053).</title>
        <authorList>
            <person name="Sudarsanam P."/>
            <person name="Ley R."/>
            <person name="Guruge J."/>
            <person name="Turnbaugh P.J."/>
            <person name="Mahowald M."/>
            <person name="Liep D."/>
            <person name="Gordon J."/>
        </authorList>
    </citation>
    <scope>NUCLEOTIDE SEQUENCE</scope>
    <source>
        <strain evidence="5">DSM 15053</strain>
    </source>
</reference>
<accession>C0BXC5</accession>
<dbReference type="PANTHER" id="PTHR33280:SF1">
    <property type="entry name" value="LARGE RIBOSOMAL SUBUNIT PROTEIN BL31C"/>
    <property type="match status" value="1"/>
</dbReference>
<dbReference type="PANTHER" id="PTHR33280">
    <property type="entry name" value="50S RIBOSOMAL PROTEIN L31, CHLOROPLASTIC"/>
    <property type="match status" value="1"/>
</dbReference>
<dbReference type="GO" id="GO:1990904">
    <property type="term" value="C:ribonucleoprotein complex"/>
    <property type="evidence" value="ECO:0007669"/>
    <property type="project" value="UniProtKB-KW"/>
</dbReference>
<dbReference type="AlphaFoldDB" id="C0BXC5"/>
<evidence type="ECO:0000313" key="5">
    <source>
        <dbReference type="EMBL" id="EEG75232.1"/>
    </source>
</evidence>
<dbReference type="STRING" id="553973.CLOHYLEM_04462"/>
<dbReference type="GO" id="GO:0006412">
    <property type="term" value="P:translation"/>
    <property type="evidence" value="ECO:0007669"/>
    <property type="project" value="InterPro"/>
</dbReference>
<gene>
    <name evidence="5" type="ORF">CLOHYLEM_04462</name>
</gene>
<dbReference type="HOGENOM" id="CLU_204072_1_1_9"/>
<keyword evidence="1 4" id="KW-0689">Ribosomal protein</keyword>
<dbReference type="NCBIfam" id="TIGR00105">
    <property type="entry name" value="L31"/>
    <property type="match status" value="1"/>
</dbReference>
<evidence type="ECO:0000256" key="3">
    <source>
        <dbReference type="ARBA" id="ARBA00035490"/>
    </source>
</evidence>
<reference evidence="5" key="1">
    <citation type="submission" date="2009-02" db="EMBL/GenBank/DDBJ databases">
        <authorList>
            <person name="Fulton L."/>
            <person name="Clifton S."/>
            <person name="Fulton B."/>
            <person name="Xu J."/>
            <person name="Minx P."/>
            <person name="Pepin K.H."/>
            <person name="Johnson M."/>
            <person name="Bhonagiri V."/>
            <person name="Nash W.E."/>
            <person name="Mardis E.R."/>
            <person name="Wilson R.K."/>
        </authorList>
    </citation>
    <scope>NUCLEOTIDE SEQUENCE [LARGE SCALE GENOMIC DNA]</scope>
    <source>
        <strain evidence="5">DSM 15053</strain>
    </source>
</reference>
<organism evidence="5 6">
    <name type="scientific">[Clostridium] hylemonae DSM 15053</name>
    <dbReference type="NCBI Taxonomy" id="553973"/>
    <lineage>
        <taxon>Bacteria</taxon>
        <taxon>Bacillati</taxon>
        <taxon>Bacillota</taxon>
        <taxon>Clostridia</taxon>
        <taxon>Lachnospirales</taxon>
        <taxon>Lachnospiraceae</taxon>
    </lineage>
</organism>
<dbReference type="eggNOG" id="COG0254">
    <property type="taxonomic scope" value="Bacteria"/>
</dbReference>
<dbReference type="Pfam" id="PF01197">
    <property type="entry name" value="Ribosomal_L31"/>
    <property type="match status" value="1"/>
</dbReference>
<evidence type="ECO:0000256" key="4">
    <source>
        <dbReference type="RuleBase" id="RU000564"/>
    </source>
</evidence>
<dbReference type="GO" id="GO:0005840">
    <property type="term" value="C:ribosome"/>
    <property type="evidence" value="ECO:0007669"/>
    <property type="project" value="UniProtKB-KW"/>
</dbReference>
<dbReference type="InterPro" id="IPR034704">
    <property type="entry name" value="Ribosomal_bL28/bL31-like_sf"/>
</dbReference>
<comment type="caution">
    <text evidence="5">The sequence shown here is derived from an EMBL/GenBank/DDBJ whole genome shotgun (WGS) entry which is preliminary data.</text>
</comment>
<dbReference type="InterPro" id="IPR002150">
    <property type="entry name" value="Ribosomal_bL31"/>
</dbReference>
<name>C0BXC5_9FIRM</name>
<sequence length="35" mass="4066">MEICSKCHPFYTGQQKAAQARGRVDKFNKKYGMDK</sequence>